<evidence type="ECO:0000256" key="3">
    <source>
        <dbReference type="ARBA" id="ARBA00025743"/>
    </source>
</evidence>
<dbReference type="SFLD" id="SFLDG00358">
    <property type="entry name" value="Main_(cytGST)"/>
    <property type="match status" value="1"/>
</dbReference>
<dbReference type="EMBL" id="QJKJ01004736">
    <property type="protein sequence ID" value="RDX92930.1"/>
    <property type="molecule type" value="Genomic_DNA"/>
</dbReference>
<dbReference type="InterPro" id="IPR036282">
    <property type="entry name" value="Glutathione-S-Trfase_C_sf"/>
</dbReference>
<keyword evidence="8" id="KW-1185">Reference proteome</keyword>
<evidence type="ECO:0000256" key="1">
    <source>
        <dbReference type="ARBA" id="ARBA00012452"/>
    </source>
</evidence>
<dbReference type="PANTHER" id="PTHR11260:SF712">
    <property type="entry name" value="GLUTATHIONE TRANSFERASE"/>
    <property type="match status" value="1"/>
</dbReference>
<name>A0A371GQX3_MUCPR</name>
<dbReference type="SFLD" id="SFLDS00019">
    <property type="entry name" value="Glutathione_Transferase_(cytos"/>
    <property type="match status" value="1"/>
</dbReference>
<evidence type="ECO:0000256" key="4">
    <source>
        <dbReference type="ARBA" id="ARBA00047960"/>
    </source>
</evidence>
<dbReference type="Gene3D" id="1.20.1050.10">
    <property type="match status" value="1"/>
</dbReference>
<dbReference type="GO" id="GO:0004364">
    <property type="term" value="F:glutathione transferase activity"/>
    <property type="evidence" value="ECO:0007669"/>
    <property type="project" value="UniProtKB-EC"/>
</dbReference>
<evidence type="ECO:0000259" key="6">
    <source>
        <dbReference type="PROSITE" id="PS50405"/>
    </source>
</evidence>
<sequence length="240" mass="27454">MASSKEEVTLLGASASPFVCRAKIALNLKGVEYKFVEENLRNKSDLLLKSNPVYKKVPVLLHNEKPISESLVIVEYIDETWKNNPILPSQPYQRALARFWSKFIDDKVVGAAWKSVFTVDEKEREKNVAEVYEVLQFLENELKDQKFFGGEEVGLVDVAGVYIAFWIPMLQEIAGLELLSSEKFPKLYKWSQEFVNHPVVKESLPPRDPIHLCETQFLRKIVWSVECGLLGSYRSQVEGS</sequence>
<dbReference type="InterPro" id="IPR004046">
    <property type="entry name" value="GST_C"/>
</dbReference>
<dbReference type="OrthoDB" id="4951845at2759"/>
<dbReference type="CDD" id="cd03185">
    <property type="entry name" value="GST_C_Tau"/>
    <property type="match status" value="1"/>
</dbReference>
<dbReference type="InterPro" id="IPR040079">
    <property type="entry name" value="Glutathione_S-Trfase"/>
</dbReference>
<dbReference type="FunFam" id="3.40.30.10:FF:000044">
    <property type="entry name" value="Glutathione S-transferase GSTU6"/>
    <property type="match status" value="1"/>
</dbReference>
<gene>
    <name evidence="7" type="primary">HSP26-A</name>
    <name evidence="7" type="ORF">CR513_24876</name>
</gene>
<dbReference type="CDD" id="cd03058">
    <property type="entry name" value="GST_N_Tau"/>
    <property type="match status" value="1"/>
</dbReference>
<dbReference type="EC" id="2.5.1.18" evidence="1"/>
<dbReference type="PROSITE" id="PS50405">
    <property type="entry name" value="GST_CTER"/>
    <property type="match status" value="1"/>
</dbReference>
<organism evidence="7 8">
    <name type="scientific">Mucuna pruriens</name>
    <name type="common">Velvet bean</name>
    <name type="synonym">Dolichos pruriens</name>
    <dbReference type="NCBI Taxonomy" id="157652"/>
    <lineage>
        <taxon>Eukaryota</taxon>
        <taxon>Viridiplantae</taxon>
        <taxon>Streptophyta</taxon>
        <taxon>Embryophyta</taxon>
        <taxon>Tracheophyta</taxon>
        <taxon>Spermatophyta</taxon>
        <taxon>Magnoliopsida</taxon>
        <taxon>eudicotyledons</taxon>
        <taxon>Gunneridae</taxon>
        <taxon>Pentapetalae</taxon>
        <taxon>rosids</taxon>
        <taxon>fabids</taxon>
        <taxon>Fabales</taxon>
        <taxon>Fabaceae</taxon>
        <taxon>Papilionoideae</taxon>
        <taxon>50 kb inversion clade</taxon>
        <taxon>NPAAA clade</taxon>
        <taxon>indigoferoid/millettioid clade</taxon>
        <taxon>Phaseoleae</taxon>
        <taxon>Mucuna</taxon>
    </lineage>
</organism>
<dbReference type="SUPFAM" id="SSF52833">
    <property type="entry name" value="Thioredoxin-like"/>
    <property type="match status" value="1"/>
</dbReference>
<evidence type="ECO:0000313" key="7">
    <source>
        <dbReference type="EMBL" id="RDX92930.1"/>
    </source>
</evidence>
<evidence type="ECO:0000313" key="8">
    <source>
        <dbReference type="Proteomes" id="UP000257109"/>
    </source>
</evidence>
<feature type="domain" description="GST N-terminal" evidence="5">
    <location>
        <begin position="6"/>
        <end position="85"/>
    </location>
</feature>
<dbReference type="STRING" id="157652.A0A371GQX3"/>
<dbReference type="SFLD" id="SFLDG01152">
    <property type="entry name" value="Main.3:_Omega-_and_Tau-like"/>
    <property type="match status" value="1"/>
</dbReference>
<dbReference type="Pfam" id="PF02798">
    <property type="entry name" value="GST_N"/>
    <property type="match status" value="1"/>
</dbReference>
<accession>A0A371GQX3</accession>
<dbReference type="GO" id="GO:0006749">
    <property type="term" value="P:glutathione metabolic process"/>
    <property type="evidence" value="ECO:0007669"/>
    <property type="project" value="InterPro"/>
</dbReference>
<dbReference type="InterPro" id="IPR045073">
    <property type="entry name" value="Omega/Tau-like"/>
</dbReference>
<dbReference type="InterPro" id="IPR010987">
    <property type="entry name" value="Glutathione-S-Trfase_C-like"/>
</dbReference>
<comment type="similarity">
    <text evidence="3">Belongs to the GST superfamily. Tau family.</text>
</comment>
<dbReference type="InterPro" id="IPR036249">
    <property type="entry name" value="Thioredoxin-like_sf"/>
</dbReference>
<protein>
    <recommendedName>
        <fullName evidence="1">glutathione transferase</fullName>
        <ecNumber evidence="1">2.5.1.18</ecNumber>
    </recommendedName>
</protein>
<keyword evidence="2" id="KW-0808">Transferase</keyword>
<dbReference type="InterPro" id="IPR045074">
    <property type="entry name" value="GST_C_Tau"/>
</dbReference>
<dbReference type="PROSITE" id="PS50404">
    <property type="entry name" value="GST_NTER"/>
    <property type="match status" value="1"/>
</dbReference>
<dbReference type="InterPro" id="IPR004045">
    <property type="entry name" value="Glutathione_S-Trfase_N"/>
</dbReference>
<dbReference type="Gene3D" id="3.40.30.10">
    <property type="entry name" value="Glutaredoxin"/>
    <property type="match status" value="1"/>
</dbReference>
<dbReference type="SUPFAM" id="SSF47616">
    <property type="entry name" value="GST C-terminal domain-like"/>
    <property type="match status" value="1"/>
</dbReference>
<dbReference type="GO" id="GO:0005737">
    <property type="term" value="C:cytoplasm"/>
    <property type="evidence" value="ECO:0007669"/>
    <property type="project" value="TreeGrafter"/>
</dbReference>
<evidence type="ECO:0000259" key="5">
    <source>
        <dbReference type="PROSITE" id="PS50404"/>
    </source>
</evidence>
<comment type="caution">
    <text evidence="7">The sequence shown here is derived from an EMBL/GenBank/DDBJ whole genome shotgun (WGS) entry which is preliminary data.</text>
</comment>
<evidence type="ECO:0000256" key="2">
    <source>
        <dbReference type="ARBA" id="ARBA00022679"/>
    </source>
</evidence>
<dbReference type="FunFam" id="1.20.1050.10:FF:000012">
    <property type="entry name" value="Tau class glutathione S-transferase"/>
    <property type="match status" value="1"/>
</dbReference>
<dbReference type="Pfam" id="PF00043">
    <property type="entry name" value="GST_C"/>
    <property type="match status" value="1"/>
</dbReference>
<proteinExistence type="inferred from homology"/>
<dbReference type="Proteomes" id="UP000257109">
    <property type="component" value="Unassembled WGS sequence"/>
</dbReference>
<feature type="domain" description="GST C-terminal" evidence="6">
    <location>
        <begin position="90"/>
        <end position="217"/>
    </location>
</feature>
<dbReference type="PANTHER" id="PTHR11260">
    <property type="entry name" value="GLUTATHIONE S-TRANSFERASE, GST, SUPERFAMILY, GST DOMAIN CONTAINING"/>
    <property type="match status" value="1"/>
</dbReference>
<comment type="catalytic activity">
    <reaction evidence="4">
        <text>RX + glutathione = an S-substituted glutathione + a halide anion + H(+)</text>
        <dbReference type="Rhea" id="RHEA:16437"/>
        <dbReference type="ChEBI" id="CHEBI:15378"/>
        <dbReference type="ChEBI" id="CHEBI:16042"/>
        <dbReference type="ChEBI" id="CHEBI:17792"/>
        <dbReference type="ChEBI" id="CHEBI:57925"/>
        <dbReference type="ChEBI" id="CHEBI:90779"/>
        <dbReference type="EC" id="2.5.1.18"/>
    </reaction>
</comment>
<reference evidence="7" key="1">
    <citation type="submission" date="2018-05" db="EMBL/GenBank/DDBJ databases">
        <title>Draft genome of Mucuna pruriens seed.</title>
        <authorList>
            <person name="Nnadi N.E."/>
            <person name="Vos R."/>
            <person name="Hasami M.H."/>
            <person name="Devisetty U.K."/>
            <person name="Aguiy J.C."/>
        </authorList>
    </citation>
    <scope>NUCLEOTIDE SEQUENCE [LARGE SCALE GENOMIC DNA]</scope>
    <source>
        <strain evidence="7">JCA_2017</strain>
    </source>
</reference>
<dbReference type="AlphaFoldDB" id="A0A371GQX3"/>